<gene>
    <name evidence="1" type="ORF">F4821DRAFT_280588</name>
</gene>
<comment type="caution">
    <text evidence="1">The sequence shown here is derived from an EMBL/GenBank/DDBJ whole genome shotgun (WGS) entry which is preliminary data.</text>
</comment>
<organism evidence="1 2">
    <name type="scientific">Hypoxylon rubiginosum</name>
    <dbReference type="NCBI Taxonomy" id="110542"/>
    <lineage>
        <taxon>Eukaryota</taxon>
        <taxon>Fungi</taxon>
        <taxon>Dikarya</taxon>
        <taxon>Ascomycota</taxon>
        <taxon>Pezizomycotina</taxon>
        <taxon>Sordariomycetes</taxon>
        <taxon>Xylariomycetidae</taxon>
        <taxon>Xylariales</taxon>
        <taxon>Hypoxylaceae</taxon>
        <taxon>Hypoxylon</taxon>
    </lineage>
</organism>
<evidence type="ECO:0000313" key="1">
    <source>
        <dbReference type="EMBL" id="KAI6083739.1"/>
    </source>
</evidence>
<keyword evidence="2" id="KW-1185">Reference proteome</keyword>
<dbReference type="EMBL" id="MU394347">
    <property type="protein sequence ID" value="KAI6083739.1"/>
    <property type="molecule type" value="Genomic_DNA"/>
</dbReference>
<protein>
    <submittedName>
        <fullName evidence="1">Uncharacterized protein</fullName>
    </submittedName>
</protein>
<reference evidence="1 2" key="1">
    <citation type="journal article" date="2022" name="New Phytol.">
        <title>Ecological generalism drives hyperdiversity of secondary metabolite gene clusters in xylarialean endophytes.</title>
        <authorList>
            <person name="Franco M.E.E."/>
            <person name="Wisecaver J.H."/>
            <person name="Arnold A.E."/>
            <person name="Ju Y.M."/>
            <person name="Slot J.C."/>
            <person name="Ahrendt S."/>
            <person name="Moore L.P."/>
            <person name="Eastman K.E."/>
            <person name="Scott K."/>
            <person name="Konkel Z."/>
            <person name="Mondo S.J."/>
            <person name="Kuo A."/>
            <person name="Hayes R.D."/>
            <person name="Haridas S."/>
            <person name="Andreopoulos B."/>
            <person name="Riley R."/>
            <person name="LaButti K."/>
            <person name="Pangilinan J."/>
            <person name="Lipzen A."/>
            <person name="Amirebrahimi M."/>
            <person name="Yan J."/>
            <person name="Adam C."/>
            <person name="Keymanesh K."/>
            <person name="Ng V."/>
            <person name="Louie K."/>
            <person name="Northen T."/>
            <person name="Drula E."/>
            <person name="Henrissat B."/>
            <person name="Hsieh H.M."/>
            <person name="Youens-Clark K."/>
            <person name="Lutzoni F."/>
            <person name="Miadlikowska J."/>
            <person name="Eastwood D.C."/>
            <person name="Hamelin R.C."/>
            <person name="Grigoriev I.V."/>
            <person name="U'Ren J.M."/>
        </authorList>
    </citation>
    <scope>NUCLEOTIDE SEQUENCE [LARGE SCALE GENOMIC DNA]</scope>
    <source>
        <strain evidence="1 2">ER1909</strain>
    </source>
</reference>
<sequence>MSITEAIQASLDFMSSNALRKDLIVKCQGQTWEINKAVAMHRLHWFEDQGSQVEIDELEASTVDHVMKWIYTYHLVGPDLEDNKTNLLAYVRIQEAAVFFASDSLMTSAKNGISEALVKKADVVAWDFAPRQPKADDEVAVNEEFKDFVDAATLAYELGLEWAKEEFLAFAERWKWAIFRNQHFRLLAYDHAPKYYRVLAINFAEAATDPSWSADVGTLKCQRCDNPLEDQGTENSQYKRYSYLTASESFQCEACLAIESNE</sequence>
<name>A0ACC0CTE5_9PEZI</name>
<dbReference type="Proteomes" id="UP001497680">
    <property type="component" value="Unassembled WGS sequence"/>
</dbReference>
<evidence type="ECO:0000313" key="2">
    <source>
        <dbReference type="Proteomes" id="UP001497680"/>
    </source>
</evidence>
<proteinExistence type="predicted"/>
<accession>A0ACC0CTE5</accession>